<dbReference type="InParanoid" id="A0A6I9RCU3"/>
<proteinExistence type="predicted"/>
<name>A0A6I9RCU3_ELAGV</name>
<sequence length="105" mass="11893">MIDQALRKEFPESEQTDGETDPGGFYEKCCQGTLLETVARVSSKKNDTKEKLFQFHDVFNLDNENLAEDAPTLIDWKVKISCTAVRLEVCFIYPRFGCHSSAILA</sequence>
<dbReference type="Proteomes" id="UP000504607">
    <property type="component" value="Chromosome 6"/>
</dbReference>
<protein>
    <submittedName>
        <fullName evidence="3">K(+) efflux antiporter 6</fullName>
    </submittedName>
</protein>
<reference evidence="3" key="1">
    <citation type="submission" date="2025-08" db="UniProtKB">
        <authorList>
            <consortium name="RefSeq"/>
        </authorList>
    </citation>
    <scope>IDENTIFICATION</scope>
</reference>
<evidence type="ECO:0000313" key="3">
    <source>
        <dbReference type="RefSeq" id="XP_010924478.1"/>
    </source>
</evidence>
<feature type="compositionally biased region" description="Basic and acidic residues" evidence="1">
    <location>
        <begin position="1"/>
        <end position="11"/>
    </location>
</feature>
<evidence type="ECO:0000256" key="1">
    <source>
        <dbReference type="SAM" id="MobiDB-lite"/>
    </source>
</evidence>
<dbReference type="RefSeq" id="XP_010924478.1">
    <property type="nucleotide sequence ID" value="XM_010926176.3"/>
</dbReference>
<accession>A0A6I9RCU3</accession>
<dbReference type="KEGG" id="egu:105047304"/>
<evidence type="ECO:0000313" key="2">
    <source>
        <dbReference type="Proteomes" id="UP000504607"/>
    </source>
</evidence>
<dbReference type="AlphaFoldDB" id="A0A6I9RCU3"/>
<gene>
    <name evidence="3" type="primary">LOC105047304</name>
</gene>
<feature type="region of interest" description="Disordered" evidence="1">
    <location>
        <begin position="1"/>
        <end position="24"/>
    </location>
</feature>
<organism evidence="2 3">
    <name type="scientific">Elaeis guineensis var. tenera</name>
    <name type="common">Oil palm</name>
    <dbReference type="NCBI Taxonomy" id="51953"/>
    <lineage>
        <taxon>Eukaryota</taxon>
        <taxon>Viridiplantae</taxon>
        <taxon>Streptophyta</taxon>
        <taxon>Embryophyta</taxon>
        <taxon>Tracheophyta</taxon>
        <taxon>Spermatophyta</taxon>
        <taxon>Magnoliopsida</taxon>
        <taxon>Liliopsida</taxon>
        <taxon>Arecaceae</taxon>
        <taxon>Arecoideae</taxon>
        <taxon>Cocoseae</taxon>
        <taxon>Elaeidinae</taxon>
        <taxon>Elaeis</taxon>
    </lineage>
</organism>
<dbReference type="GeneID" id="105047304"/>
<dbReference type="OrthoDB" id="1654420at2759"/>
<keyword evidence="2" id="KW-1185">Reference proteome</keyword>